<protein>
    <submittedName>
        <fullName evidence="2">Energy transducer TonB</fullName>
    </submittedName>
</protein>
<dbReference type="SUPFAM" id="SSF74653">
    <property type="entry name" value="TolA/TonB C-terminal domain"/>
    <property type="match status" value="1"/>
</dbReference>
<dbReference type="Pfam" id="PF03544">
    <property type="entry name" value="TonB_C"/>
    <property type="match status" value="1"/>
</dbReference>
<accession>A0ABW3WLC4</accession>
<evidence type="ECO:0000259" key="1">
    <source>
        <dbReference type="Pfam" id="PF03544"/>
    </source>
</evidence>
<reference evidence="3" key="1">
    <citation type="journal article" date="2019" name="Int. J. Syst. Evol. Microbiol.">
        <title>The Global Catalogue of Microorganisms (GCM) 10K type strain sequencing project: providing services to taxonomists for standard genome sequencing and annotation.</title>
        <authorList>
            <consortium name="The Broad Institute Genomics Platform"/>
            <consortium name="The Broad Institute Genome Sequencing Center for Infectious Disease"/>
            <person name="Wu L."/>
            <person name="Ma J."/>
        </authorList>
    </citation>
    <scope>NUCLEOTIDE SEQUENCE [LARGE SCALE GENOMIC DNA]</scope>
    <source>
        <strain evidence="3">CCUG 62221</strain>
    </source>
</reference>
<evidence type="ECO:0000313" key="2">
    <source>
        <dbReference type="EMBL" id="MFD1293210.1"/>
    </source>
</evidence>
<keyword evidence="3" id="KW-1185">Reference proteome</keyword>
<proteinExistence type="predicted"/>
<dbReference type="Gene3D" id="3.30.1150.10">
    <property type="match status" value="1"/>
</dbReference>
<organism evidence="2 3">
    <name type="scientific">Lutibacter holmesii</name>
    <dbReference type="NCBI Taxonomy" id="1137985"/>
    <lineage>
        <taxon>Bacteria</taxon>
        <taxon>Pseudomonadati</taxon>
        <taxon>Bacteroidota</taxon>
        <taxon>Flavobacteriia</taxon>
        <taxon>Flavobacteriales</taxon>
        <taxon>Flavobacteriaceae</taxon>
        <taxon>Lutibacter</taxon>
    </lineage>
</organism>
<name>A0ABW3WLC4_9FLAO</name>
<gene>
    <name evidence="2" type="ORF">ACFQ5N_05110</name>
</gene>
<dbReference type="InterPro" id="IPR037682">
    <property type="entry name" value="TonB_C"/>
</dbReference>
<dbReference type="Proteomes" id="UP001597241">
    <property type="component" value="Unassembled WGS sequence"/>
</dbReference>
<dbReference type="EMBL" id="JBHTMV010000003">
    <property type="protein sequence ID" value="MFD1293210.1"/>
    <property type="molecule type" value="Genomic_DNA"/>
</dbReference>
<feature type="domain" description="TonB C-terminal" evidence="1">
    <location>
        <begin position="183"/>
        <end position="243"/>
    </location>
</feature>
<comment type="caution">
    <text evidence="2">The sequence shown here is derived from an EMBL/GenBank/DDBJ whole genome shotgun (WGS) entry which is preliminary data.</text>
</comment>
<sequence length="244" mass="27529">MQVKKYPHAALENYSKILMQLGLVLSLFIVYESIELKSYPKEVKELVGTFVAVDDNEQIVEFKKIEIVPPKVVQSVIPDKILKVDDEVEVNETIIESTETDESEAIIVADIENEVVEIEEVEEVVEDVPFMVIENVPIFPGCTGTNEELRACFSRKVSKLVNKEFNPHLAADLGLPRGSIQKIFVMFRIDKNGDIVDVKARAPHKRLQTEAIRVVNSLPKMIPGKQRGMPVGVKYALPITFRIE</sequence>
<dbReference type="RefSeq" id="WP_386808313.1">
    <property type="nucleotide sequence ID" value="NZ_JBHTMV010000003.1"/>
</dbReference>
<evidence type="ECO:0000313" key="3">
    <source>
        <dbReference type="Proteomes" id="UP001597241"/>
    </source>
</evidence>